<dbReference type="Pfam" id="PF00702">
    <property type="entry name" value="Hydrolase"/>
    <property type="match status" value="1"/>
</dbReference>
<dbReference type="Gene3D" id="3.40.50.1000">
    <property type="entry name" value="HAD superfamily/HAD-like"/>
    <property type="match status" value="1"/>
</dbReference>
<evidence type="ECO:0000313" key="1">
    <source>
        <dbReference type="EMBL" id="CAD74475.1"/>
    </source>
</evidence>
<organism evidence="1 2">
    <name type="scientific">Rhodopirellula baltica (strain DSM 10527 / NCIMB 13988 / SH1)</name>
    <dbReference type="NCBI Taxonomy" id="243090"/>
    <lineage>
        <taxon>Bacteria</taxon>
        <taxon>Pseudomonadati</taxon>
        <taxon>Planctomycetota</taxon>
        <taxon>Planctomycetia</taxon>
        <taxon>Pirellulales</taxon>
        <taxon>Pirellulaceae</taxon>
        <taxon>Rhodopirellula</taxon>
    </lineage>
</organism>
<dbReference type="InterPro" id="IPR023198">
    <property type="entry name" value="PGP-like_dom2"/>
</dbReference>
<dbReference type="InParanoid" id="Q7UR65"/>
<dbReference type="SFLD" id="SFLDG01129">
    <property type="entry name" value="C1.5:_HAD__Beta-PGM__Phosphata"/>
    <property type="match status" value="1"/>
</dbReference>
<dbReference type="STRING" id="243090.RB5862"/>
<dbReference type="InterPro" id="IPR036412">
    <property type="entry name" value="HAD-like_sf"/>
</dbReference>
<accession>Q7UR65</accession>
<keyword evidence="2" id="KW-1185">Reference proteome</keyword>
<dbReference type="EMBL" id="BX294143">
    <property type="protein sequence ID" value="CAD74475.1"/>
    <property type="molecule type" value="Genomic_DNA"/>
</dbReference>
<dbReference type="AlphaFoldDB" id="Q7UR65"/>
<name>Q7UR65_RHOBA</name>
<dbReference type="GO" id="GO:0005829">
    <property type="term" value="C:cytosol"/>
    <property type="evidence" value="ECO:0000318"/>
    <property type="project" value="GO_Central"/>
</dbReference>
<dbReference type="InterPro" id="IPR022468">
    <property type="entry name" value="PhnX-like"/>
</dbReference>
<dbReference type="Gene3D" id="1.10.150.240">
    <property type="entry name" value="Putative phosphatase, domain 2"/>
    <property type="match status" value="1"/>
</dbReference>
<dbReference type="PATRIC" id="fig|243090.15.peg.2822"/>
<dbReference type="FunFam" id="3.40.50.1000:FF:000475">
    <property type="match status" value="1"/>
</dbReference>
<protein>
    <submittedName>
        <fullName evidence="1">Probable phosphatase</fullName>
    </submittedName>
</protein>
<dbReference type="SFLD" id="SFLDG01135">
    <property type="entry name" value="C1.5.6:_HAD__Beta-PGM__Phospha"/>
    <property type="match status" value="1"/>
</dbReference>
<reference evidence="1 2" key="1">
    <citation type="journal article" date="2003" name="Proc. Natl. Acad. Sci. U.S.A.">
        <title>Complete genome sequence of the marine planctomycete Pirellula sp. strain 1.</title>
        <authorList>
            <person name="Gloeckner F.O."/>
            <person name="Kube M."/>
            <person name="Bauer M."/>
            <person name="Teeling H."/>
            <person name="Lombardot T."/>
            <person name="Ludwig W."/>
            <person name="Gade D."/>
            <person name="Beck A."/>
            <person name="Borzym K."/>
            <person name="Heitmann K."/>
            <person name="Rabus R."/>
            <person name="Schlesner H."/>
            <person name="Amann R."/>
            <person name="Reinhardt R."/>
        </authorList>
    </citation>
    <scope>NUCLEOTIDE SEQUENCE [LARGE SCALE GENOMIC DNA]</scope>
    <source>
        <strain evidence="2">DSM 10527 / NCIMB 13988 / SH1</strain>
    </source>
</reference>
<dbReference type="Proteomes" id="UP000001025">
    <property type="component" value="Chromosome"/>
</dbReference>
<dbReference type="OrthoDB" id="5504491at2"/>
<dbReference type="GO" id="GO:0008967">
    <property type="term" value="F:phosphoglycolate phosphatase activity"/>
    <property type="evidence" value="ECO:0000318"/>
    <property type="project" value="GO_Central"/>
</dbReference>
<dbReference type="SUPFAM" id="SSF56784">
    <property type="entry name" value="HAD-like"/>
    <property type="match status" value="1"/>
</dbReference>
<dbReference type="EnsemblBacteria" id="CAD74475">
    <property type="protein sequence ID" value="CAD74475"/>
    <property type="gene ID" value="RB5862"/>
</dbReference>
<dbReference type="HOGENOM" id="CLU_045011_12_1_0"/>
<dbReference type="GO" id="GO:0006281">
    <property type="term" value="P:DNA repair"/>
    <property type="evidence" value="ECO:0000318"/>
    <property type="project" value="GO_Central"/>
</dbReference>
<proteinExistence type="predicted"/>
<sequence>MPASPSITSPSFTMIELVVFDMAGTTVDEDNVVYKTVRQAINAAGYSFTQEQVQSAGAGKEKSQAIRDVLALDGTEHPEDEVQAIFADFRFRLAEAYDSLEVVEQSGASDIFRELHSRGIKVVLNTGYDRPTAEKLVHKIGWTIGEEVDALVTASDVEAGRPAPDMIYLAMALTQVTNAASVAKIGDSRIDIEEGQNAKCGMALGITTGAQTESELLQSNPTAVIHHLSDLIQLVDQTSNATV</sequence>
<dbReference type="InterPro" id="IPR050155">
    <property type="entry name" value="HAD-like_hydrolase_sf"/>
</dbReference>
<dbReference type="KEGG" id="rba:RB5862"/>
<dbReference type="eggNOG" id="COG0546">
    <property type="taxonomic scope" value="Bacteria"/>
</dbReference>
<dbReference type="SFLD" id="SFLDS00003">
    <property type="entry name" value="Haloacid_Dehalogenase"/>
    <property type="match status" value="1"/>
</dbReference>
<dbReference type="PANTHER" id="PTHR43434">
    <property type="entry name" value="PHOSPHOGLYCOLATE PHOSPHATASE"/>
    <property type="match status" value="1"/>
</dbReference>
<dbReference type="NCBIfam" id="TIGR03351">
    <property type="entry name" value="PhnX-like"/>
    <property type="match status" value="1"/>
</dbReference>
<dbReference type="PANTHER" id="PTHR43434:SF19">
    <property type="entry name" value="PHOSPHONOACETALDEHYDE HYDROLASE"/>
    <property type="match status" value="1"/>
</dbReference>
<evidence type="ECO:0000313" key="2">
    <source>
        <dbReference type="Proteomes" id="UP000001025"/>
    </source>
</evidence>
<dbReference type="InterPro" id="IPR023214">
    <property type="entry name" value="HAD_sf"/>
</dbReference>
<gene>
    <name evidence="1" type="ordered locus">RB5862</name>
</gene>